<gene>
    <name evidence="4" type="ORF">BaRGS_00017716</name>
</gene>
<evidence type="ECO:0000313" key="4">
    <source>
        <dbReference type="EMBL" id="KAK7491020.1"/>
    </source>
</evidence>
<comment type="caution">
    <text evidence="4">The sequence shown here is derived from an EMBL/GenBank/DDBJ whole genome shotgun (WGS) entry which is preliminary data.</text>
</comment>
<feature type="region of interest" description="Disordered" evidence="3">
    <location>
        <begin position="222"/>
        <end position="246"/>
    </location>
</feature>
<evidence type="ECO:0000256" key="1">
    <source>
        <dbReference type="ARBA" id="ARBA00009887"/>
    </source>
</evidence>
<accession>A0ABD0KW57</accession>
<dbReference type="Pfam" id="PF22611">
    <property type="entry name" value="CFAP126"/>
    <property type="match status" value="1"/>
</dbReference>
<dbReference type="AlphaFoldDB" id="A0ABD0KW57"/>
<keyword evidence="5" id="KW-1185">Reference proteome</keyword>
<dbReference type="PANTHER" id="PTHR34639:SF1">
    <property type="entry name" value="PROTEIN FLATTOP"/>
    <property type="match status" value="1"/>
</dbReference>
<sequence length="246" mass="27098">MSVNFSANQYEQEFDPKRIQNWEVPGPKGKYPERREGFSKIFANDRGHLLPNVPKRRESPWGTFVGTWDLPTKIPGNRQTNPTARSEAVHIKMSVNKEEADEVLKGQLKQCKIPSPLPVRIDESDRPADNNNAIKIDSQTAAILEQTRLPRRHTPPGYGADITWPRQGGNSESPVGNPASPKPVTPMNLGGEGVQQEARNQVSPCNPEQVAVRGAVATPPMEPVAQGLRTPGVEWPLAKSTEPPEV</sequence>
<feature type="region of interest" description="Disordered" evidence="3">
    <location>
        <begin position="151"/>
        <end position="207"/>
    </location>
</feature>
<proteinExistence type="inferred from homology"/>
<dbReference type="CDD" id="cd23705">
    <property type="entry name" value="Flattop"/>
    <property type="match status" value="1"/>
</dbReference>
<comment type="similarity">
    <text evidence="1">Belongs to the Flattop family.</text>
</comment>
<dbReference type="PANTHER" id="PTHR34639">
    <property type="entry name" value="PROTEIN FLATTOP"/>
    <property type="match status" value="1"/>
</dbReference>
<evidence type="ECO:0000313" key="5">
    <source>
        <dbReference type="Proteomes" id="UP001519460"/>
    </source>
</evidence>
<name>A0ABD0KW57_9CAEN</name>
<reference evidence="4 5" key="1">
    <citation type="journal article" date="2023" name="Sci. Data">
        <title>Genome assembly of the Korean intertidal mud-creeper Batillaria attramentaria.</title>
        <authorList>
            <person name="Patra A.K."/>
            <person name="Ho P.T."/>
            <person name="Jun S."/>
            <person name="Lee S.J."/>
            <person name="Kim Y."/>
            <person name="Won Y.J."/>
        </authorList>
    </citation>
    <scope>NUCLEOTIDE SEQUENCE [LARGE SCALE GENOMIC DNA]</scope>
    <source>
        <strain evidence="4">Wonlab-2016</strain>
    </source>
</reference>
<organism evidence="4 5">
    <name type="scientific">Batillaria attramentaria</name>
    <dbReference type="NCBI Taxonomy" id="370345"/>
    <lineage>
        <taxon>Eukaryota</taxon>
        <taxon>Metazoa</taxon>
        <taxon>Spiralia</taxon>
        <taxon>Lophotrochozoa</taxon>
        <taxon>Mollusca</taxon>
        <taxon>Gastropoda</taxon>
        <taxon>Caenogastropoda</taxon>
        <taxon>Sorbeoconcha</taxon>
        <taxon>Cerithioidea</taxon>
        <taxon>Batillariidae</taxon>
        <taxon>Batillaria</taxon>
    </lineage>
</organism>
<evidence type="ECO:0000256" key="2">
    <source>
        <dbReference type="ARBA" id="ARBA00033306"/>
    </source>
</evidence>
<feature type="compositionally biased region" description="Polar residues" evidence="3">
    <location>
        <begin position="197"/>
        <end position="206"/>
    </location>
</feature>
<dbReference type="EMBL" id="JACVVK020000120">
    <property type="protein sequence ID" value="KAK7491020.1"/>
    <property type="molecule type" value="Genomic_DNA"/>
</dbReference>
<dbReference type="Proteomes" id="UP001519460">
    <property type="component" value="Unassembled WGS sequence"/>
</dbReference>
<dbReference type="InterPro" id="IPR038797">
    <property type="entry name" value="Fltp"/>
</dbReference>
<evidence type="ECO:0000256" key="3">
    <source>
        <dbReference type="SAM" id="MobiDB-lite"/>
    </source>
</evidence>
<protein>
    <recommendedName>
        <fullName evidence="2">Cilia- and flagella-associated protein 126</fullName>
    </recommendedName>
</protein>